<dbReference type="HOGENOM" id="CLU_1439211_0_0_7"/>
<gene>
    <name evidence="1" type="ordered locus">GM21_2768</name>
</gene>
<evidence type="ECO:0008006" key="2">
    <source>
        <dbReference type="Google" id="ProtNLM"/>
    </source>
</evidence>
<organism evidence="1">
    <name type="scientific">Geobacter sp. (strain M21)</name>
    <dbReference type="NCBI Taxonomy" id="443144"/>
    <lineage>
        <taxon>Bacteria</taxon>
        <taxon>Pseudomonadati</taxon>
        <taxon>Thermodesulfobacteriota</taxon>
        <taxon>Desulfuromonadia</taxon>
        <taxon>Geobacterales</taxon>
        <taxon>Geobacteraceae</taxon>
        <taxon>Geobacter</taxon>
    </lineage>
</organism>
<dbReference type="OrthoDB" id="8757095at2"/>
<dbReference type="AlphaFoldDB" id="C6E1F5"/>
<proteinExistence type="predicted"/>
<evidence type="ECO:0000313" key="1">
    <source>
        <dbReference type="EMBL" id="ACT18803.1"/>
    </source>
</evidence>
<sequence>MYTVVYDKKARTATYLNNGVYGEILLLDDGKTVIKLFKKRERIFEQFIVDSTIKSEINAYEIVSSHDLLAKYIPNFFGAVQLTAILHNNKPVSHLYCSSAYLLEYINSPFEKVACSSKAKEIISLFNHVGVLYTEDADYCEIEQFYKFIDFGIVGVKEALEDISMYGLSDEEKIDNFQRKFGKELLWQ</sequence>
<dbReference type="EMBL" id="CP001661">
    <property type="protein sequence ID" value="ACT18803.1"/>
    <property type="molecule type" value="Genomic_DNA"/>
</dbReference>
<protein>
    <recommendedName>
        <fullName evidence="2">Serine/threonine protein kinase</fullName>
    </recommendedName>
</protein>
<dbReference type="KEGG" id="gem:GM21_2768"/>
<accession>C6E1F5</accession>
<name>C6E1F5_GEOSM</name>
<reference evidence="1" key="1">
    <citation type="submission" date="2009-07" db="EMBL/GenBank/DDBJ databases">
        <title>Complete sequence of Geobacter sp. M21.</title>
        <authorList>
            <consortium name="US DOE Joint Genome Institute"/>
            <person name="Lucas S."/>
            <person name="Copeland A."/>
            <person name="Lapidus A."/>
            <person name="Glavina del Rio T."/>
            <person name="Dalin E."/>
            <person name="Tice H."/>
            <person name="Bruce D."/>
            <person name="Goodwin L."/>
            <person name="Pitluck S."/>
            <person name="Saunders E."/>
            <person name="Brettin T."/>
            <person name="Detter J.C."/>
            <person name="Han C."/>
            <person name="Larimer F."/>
            <person name="Land M."/>
            <person name="Hauser L."/>
            <person name="Kyrpides N."/>
            <person name="Ovchinnikova G."/>
            <person name="Lovley D."/>
        </authorList>
    </citation>
    <scope>NUCLEOTIDE SEQUENCE [LARGE SCALE GENOMIC DNA]</scope>
    <source>
        <strain evidence="1">M21</strain>
    </source>
</reference>